<feature type="region of interest" description="Disordered" evidence="1">
    <location>
        <begin position="192"/>
        <end position="216"/>
    </location>
</feature>
<feature type="chain" id="PRO_5002802211" description="Squalene cyclase C-terminal domain-containing protein" evidence="2">
    <location>
        <begin position="21"/>
        <end position="216"/>
    </location>
</feature>
<dbReference type="EMBL" id="ABVL01000003">
    <property type="protein sequence ID" value="EDY21184.1"/>
    <property type="molecule type" value="Genomic_DNA"/>
</dbReference>
<evidence type="ECO:0000256" key="2">
    <source>
        <dbReference type="SAM" id="SignalP"/>
    </source>
</evidence>
<evidence type="ECO:0000313" key="3">
    <source>
        <dbReference type="EMBL" id="EDY21184.1"/>
    </source>
</evidence>
<reference evidence="3 4" key="1">
    <citation type="journal article" date="2011" name="J. Bacteriol.">
        <title>Genome sequence of Chthoniobacter flavus Ellin428, an aerobic heterotrophic soil bacterium.</title>
        <authorList>
            <person name="Kant R."/>
            <person name="van Passel M.W."/>
            <person name="Palva A."/>
            <person name="Lucas S."/>
            <person name="Lapidus A."/>
            <person name="Glavina Del Rio T."/>
            <person name="Dalin E."/>
            <person name="Tice H."/>
            <person name="Bruce D."/>
            <person name="Goodwin L."/>
            <person name="Pitluck S."/>
            <person name="Larimer F.W."/>
            <person name="Land M.L."/>
            <person name="Hauser L."/>
            <person name="Sangwan P."/>
            <person name="de Vos W.M."/>
            <person name="Janssen P.H."/>
            <person name="Smidt H."/>
        </authorList>
    </citation>
    <scope>NUCLEOTIDE SEQUENCE [LARGE SCALE GENOMIC DNA]</scope>
    <source>
        <strain evidence="3 4">Ellin428</strain>
    </source>
</reference>
<dbReference type="RefSeq" id="WP_006978803.1">
    <property type="nucleotide sequence ID" value="NZ_ABVL01000003.1"/>
</dbReference>
<proteinExistence type="predicted"/>
<comment type="caution">
    <text evidence="3">The sequence shown here is derived from an EMBL/GenBank/DDBJ whole genome shotgun (WGS) entry which is preliminary data.</text>
</comment>
<accession>B4CY36</accession>
<feature type="signal peptide" evidence="2">
    <location>
        <begin position="1"/>
        <end position="20"/>
    </location>
</feature>
<organism evidence="3 4">
    <name type="scientific">Chthoniobacter flavus Ellin428</name>
    <dbReference type="NCBI Taxonomy" id="497964"/>
    <lineage>
        <taxon>Bacteria</taxon>
        <taxon>Pseudomonadati</taxon>
        <taxon>Verrucomicrobiota</taxon>
        <taxon>Spartobacteria</taxon>
        <taxon>Chthoniobacterales</taxon>
        <taxon>Chthoniobacteraceae</taxon>
        <taxon>Chthoniobacter</taxon>
    </lineage>
</organism>
<dbReference type="InterPro" id="IPR008930">
    <property type="entry name" value="Terpenoid_cyclase/PrenylTrfase"/>
</dbReference>
<protein>
    <recommendedName>
        <fullName evidence="5">Squalene cyclase C-terminal domain-containing protein</fullName>
    </recommendedName>
</protein>
<dbReference type="InParanoid" id="B4CY36"/>
<dbReference type="AlphaFoldDB" id="B4CY36"/>
<keyword evidence="2" id="KW-0732">Signal</keyword>
<keyword evidence="4" id="KW-1185">Reference proteome</keyword>
<gene>
    <name evidence="3" type="ORF">CfE428DRAFT_1477</name>
</gene>
<dbReference type="SUPFAM" id="SSF48239">
    <property type="entry name" value="Terpenoid cyclases/Protein prenyltransferases"/>
    <property type="match status" value="1"/>
</dbReference>
<evidence type="ECO:0008006" key="5">
    <source>
        <dbReference type="Google" id="ProtNLM"/>
    </source>
</evidence>
<dbReference type="Proteomes" id="UP000005824">
    <property type="component" value="Unassembled WGS sequence"/>
</dbReference>
<evidence type="ECO:0000313" key="4">
    <source>
        <dbReference type="Proteomes" id="UP000005824"/>
    </source>
</evidence>
<sequence precursor="true">MKRYLGVLFGVCVASFSAVAQFSKGDQIELTQDAPLLFKQATLRVGKKGERFTVLLDRPAEHRVYVSSRGANGQEIALSIAEDAVTPVQMAPAPTPSLVPLILAARAGAAQRAKAMEVNGGKPESEESVVRGLRWLVANQNADGSWGTGGGPVMAAMTGFSILSLVGHGETPTSPEFGPAVQKAIDWVIEKGGKNEGASRHGKKLQPRRASTHTPS</sequence>
<name>B4CY36_9BACT</name>
<evidence type="ECO:0000256" key="1">
    <source>
        <dbReference type="SAM" id="MobiDB-lite"/>
    </source>
</evidence>
<feature type="compositionally biased region" description="Basic residues" evidence="1">
    <location>
        <begin position="200"/>
        <end position="216"/>
    </location>
</feature>
<dbReference type="Gene3D" id="1.50.10.20">
    <property type="match status" value="1"/>
</dbReference>
<dbReference type="STRING" id="497964.CfE428DRAFT_1477"/>